<dbReference type="RefSeq" id="WP_321104452.1">
    <property type="nucleotide sequence ID" value="NZ_JAXHPO010000073.1"/>
</dbReference>
<dbReference type="EMBL" id="JAXHPO010000073">
    <property type="protein sequence ID" value="MDY6551425.1"/>
    <property type="molecule type" value="Genomic_DNA"/>
</dbReference>
<gene>
    <name evidence="1" type="ORF">SKM48_11805</name>
</gene>
<accession>A0ABU5GMD5</accession>
<evidence type="ECO:0000313" key="2">
    <source>
        <dbReference type="Proteomes" id="UP001284094"/>
    </source>
</evidence>
<evidence type="ECO:0000313" key="1">
    <source>
        <dbReference type="EMBL" id="MDY6551425.1"/>
    </source>
</evidence>
<dbReference type="Proteomes" id="UP001284094">
    <property type="component" value="Unassembled WGS sequence"/>
</dbReference>
<sequence length="117" mass="13117">MTEIQKNIAVANLVIDELHKDKPFVLKLDVEERKNFLSILGAAKIDFKIIHHANGCDILVEESIVHPLYAVMATYIAKHEKPKNDIDDFIASGEFDKAFKNVFGLPKGVVKSLKEVS</sequence>
<evidence type="ECO:0008006" key="3">
    <source>
        <dbReference type="Google" id="ProtNLM"/>
    </source>
</evidence>
<organism evidence="1 2">
    <name type="scientific">Acinetobacter faecalis</name>
    <dbReference type="NCBI Taxonomy" id="2665161"/>
    <lineage>
        <taxon>Bacteria</taxon>
        <taxon>Pseudomonadati</taxon>
        <taxon>Pseudomonadota</taxon>
        <taxon>Gammaproteobacteria</taxon>
        <taxon>Moraxellales</taxon>
        <taxon>Moraxellaceae</taxon>
        <taxon>Acinetobacter</taxon>
    </lineage>
</organism>
<name>A0ABU5GMD5_9GAMM</name>
<proteinExistence type="predicted"/>
<comment type="caution">
    <text evidence="1">The sequence shown here is derived from an EMBL/GenBank/DDBJ whole genome shotgun (WGS) entry which is preliminary data.</text>
</comment>
<reference evidence="1 2" key="1">
    <citation type="journal article" date="2024" name="Syst. Appl. Microbiol.">
        <title>Evidence for the occurrence of Acinetobacter faecalis in cattle feces and its emended description.</title>
        <authorList>
            <person name="Kyselkova M."/>
            <person name="Xanthopoulou K."/>
            <person name="Shestivska V."/>
            <person name="Spanelova P."/>
            <person name="Maixnerova M."/>
            <person name="Higgins P.G."/>
            <person name="Nemec A."/>
        </authorList>
    </citation>
    <scope>NUCLEOTIDE SEQUENCE [LARGE SCALE GENOMIC DNA]</scope>
    <source>
        <strain evidence="1 2">ANC 7225</strain>
    </source>
</reference>
<keyword evidence="2" id="KW-1185">Reference proteome</keyword>
<protein>
    <recommendedName>
        <fullName evidence="3">Phage gp6-like head-tail connector protein</fullName>
    </recommendedName>
</protein>